<keyword evidence="13" id="KW-1185">Reference proteome</keyword>
<feature type="transmembrane region" description="Helical" evidence="10">
    <location>
        <begin position="193"/>
        <end position="216"/>
    </location>
</feature>
<dbReference type="EMBL" id="JAVFWL010000003">
    <property type="protein sequence ID" value="KAK6746201.1"/>
    <property type="molecule type" value="Genomic_DNA"/>
</dbReference>
<evidence type="ECO:0000313" key="13">
    <source>
        <dbReference type="Proteomes" id="UP001303046"/>
    </source>
</evidence>
<proteinExistence type="inferred from homology"/>
<feature type="transmembrane region" description="Helical" evidence="10">
    <location>
        <begin position="447"/>
        <end position="467"/>
    </location>
</feature>
<keyword evidence="3" id="KW-0813">Transport</keyword>
<feature type="transmembrane region" description="Helical" evidence="10">
    <location>
        <begin position="261"/>
        <end position="278"/>
    </location>
</feature>
<keyword evidence="5" id="KW-0532">Neurotransmitter transport</keyword>
<accession>A0ABR1D9T1</accession>
<evidence type="ECO:0000259" key="11">
    <source>
        <dbReference type="Pfam" id="PF01490"/>
    </source>
</evidence>
<evidence type="ECO:0000256" key="8">
    <source>
        <dbReference type="ARBA" id="ARBA00023329"/>
    </source>
</evidence>
<feature type="transmembrane region" description="Helical" evidence="10">
    <location>
        <begin position="420"/>
        <end position="441"/>
    </location>
</feature>
<comment type="caution">
    <text evidence="12">The sequence shown here is derived from an EMBL/GenBank/DDBJ whole genome shotgun (WGS) entry which is preliminary data.</text>
</comment>
<evidence type="ECO:0000256" key="3">
    <source>
        <dbReference type="ARBA" id="ARBA00022448"/>
    </source>
</evidence>
<dbReference type="Proteomes" id="UP001303046">
    <property type="component" value="Unassembled WGS sequence"/>
</dbReference>
<evidence type="ECO:0000256" key="10">
    <source>
        <dbReference type="SAM" id="Phobius"/>
    </source>
</evidence>
<feature type="transmembrane region" description="Helical" evidence="10">
    <location>
        <begin position="479"/>
        <end position="499"/>
    </location>
</feature>
<evidence type="ECO:0000256" key="2">
    <source>
        <dbReference type="ARBA" id="ARBA00008066"/>
    </source>
</evidence>
<comment type="similarity">
    <text evidence="2">Belongs to the amino acid/polyamine transporter 2 family.</text>
</comment>
<reference evidence="12 13" key="1">
    <citation type="submission" date="2023-08" db="EMBL/GenBank/DDBJ databases">
        <title>A Necator americanus chromosomal reference genome.</title>
        <authorList>
            <person name="Ilik V."/>
            <person name="Petrzelkova K.J."/>
            <person name="Pardy F."/>
            <person name="Fuh T."/>
            <person name="Niatou-Singa F.S."/>
            <person name="Gouil Q."/>
            <person name="Baker L."/>
            <person name="Ritchie M.E."/>
            <person name="Jex A.R."/>
            <person name="Gazzola D."/>
            <person name="Li H."/>
            <person name="Toshio Fujiwara R."/>
            <person name="Zhan B."/>
            <person name="Aroian R.V."/>
            <person name="Pafco B."/>
            <person name="Schwarz E.M."/>
        </authorList>
    </citation>
    <scope>NUCLEOTIDE SEQUENCE [LARGE SCALE GENOMIC DNA]</scope>
    <source>
        <strain evidence="12 13">Aroian</strain>
        <tissue evidence="12">Whole animal</tissue>
    </source>
</reference>
<feature type="domain" description="Amino acid transporter transmembrane" evidence="11">
    <location>
        <begin position="79"/>
        <end position="499"/>
    </location>
</feature>
<gene>
    <name evidence="12" type="primary">Necator_chrIII.g13129</name>
    <name evidence="12" type="ORF">RB195_012362</name>
</gene>
<dbReference type="PANTHER" id="PTHR22950:SF689">
    <property type="entry name" value="VESICULAR INHIBITORY AMINO ACID TRANSPORTER"/>
    <property type="match status" value="1"/>
</dbReference>
<evidence type="ECO:0000256" key="4">
    <source>
        <dbReference type="ARBA" id="ARBA00022692"/>
    </source>
</evidence>
<organism evidence="12 13">
    <name type="scientific">Necator americanus</name>
    <name type="common">Human hookworm</name>
    <dbReference type="NCBI Taxonomy" id="51031"/>
    <lineage>
        <taxon>Eukaryota</taxon>
        <taxon>Metazoa</taxon>
        <taxon>Ecdysozoa</taxon>
        <taxon>Nematoda</taxon>
        <taxon>Chromadorea</taxon>
        <taxon>Rhabditida</taxon>
        <taxon>Rhabditina</taxon>
        <taxon>Rhabditomorpha</taxon>
        <taxon>Strongyloidea</taxon>
        <taxon>Ancylostomatidae</taxon>
        <taxon>Bunostominae</taxon>
        <taxon>Necator</taxon>
    </lineage>
</organism>
<evidence type="ECO:0000256" key="9">
    <source>
        <dbReference type="SAM" id="MobiDB-lite"/>
    </source>
</evidence>
<evidence type="ECO:0000256" key="6">
    <source>
        <dbReference type="ARBA" id="ARBA00022989"/>
    </source>
</evidence>
<evidence type="ECO:0000256" key="5">
    <source>
        <dbReference type="ARBA" id="ARBA00022775"/>
    </source>
</evidence>
<feature type="region of interest" description="Disordered" evidence="9">
    <location>
        <begin position="37"/>
        <end position="66"/>
    </location>
</feature>
<feature type="transmembrane region" description="Helical" evidence="10">
    <location>
        <begin position="330"/>
        <end position="348"/>
    </location>
</feature>
<keyword evidence="8" id="KW-0968">Cytoplasmic vesicle</keyword>
<feature type="transmembrane region" description="Helical" evidence="10">
    <location>
        <begin position="110"/>
        <end position="135"/>
    </location>
</feature>
<evidence type="ECO:0000313" key="12">
    <source>
        <dbReference type="EMBL" id="KAK6746201.1"/>
    </source>
</evidence>
<dbReference type="Pfam" id="PF01490">
    <property type="entry name" value="Aa_trans"/>
    <property type="match status" value="1"/>
</dbReference>
<comment type="subcellular location">
    <subcellularLocation>
        <location evidence="1">Cytoplasmic vesicle membrane</location>
        <topology evidence="1">Multi-pass membrane protein</topology>
    </subcellularLocation>
</comment>
<evidence type="ECO:0000256" key="7">
    <source>
        <dbReference type="ARBA" id="ARBA00023136"/>
    </source>
</evidence>
<dbReference type="PANTHER" id="PTHR22950">
    <property type="entry name" value="AMINO ACID TRANSPORTER"/>
    <property type="match status" value="1"/>
</dbReference>
<feature type="transmembrane region" description="Helical" evidence="10">
    <location>
        <begin position="228"/>
        <end position="249"/>
    </location>
</feature>
<dbReference type="InterPro" id="IPR013057">
    <property type="entry name" value="AA_transpt_TM"/>
</dbReference>
<feature type="transmembrane region" description="Helical" evidence="10">
    <location>
        <begin position="368"/>
        <end position="389"/>
    </location>
</feature>
<feature type="transmembrane region" description="Helical" evidence="10">
    <location>
        <begin position="290"/>
        <end position="309"/>
    </location>
</feature>
<name>A0ABR1D9T1_NECAM</name>
<keyword evidence="6 10" id="KW-1133">Transmembrane helix</keyword>
<sequence length="511" mass="57641">MTQRLQTLQDWSNKHVFTASMDYWNQEPPEVESYEMRREKMTQRQPNYGTVEEGPEGEDSPPTEIHEVVDEDPHAGGEPITALQAAWNVTNAIQGMFIVGLPIAVKVGGWWSVAAMMGVAYICYWTGVLLIECLYEKDKKVRFSYREVRNCVPNRVKRLNEARCSCVSGCDRGGTELQRSMVAEFYRPGFGKWVLAAQLTELLSTCIIYLVLAADLLQSCFPSIDKPAWMMIVSAVLLSCAFLDSLVMVSQLSFANAISHLVVNAIMMIYCLSEIRSWSFSSVTFGLDIYTLPTMIGVVVFGYTSHIFLPSLEGNMKEPKEFKWMLKWSHVAAALFKAIFGLCGYLTFGELTQPEISNSLPNQSFKVVVNLVLVIKALLSYPLPFYAAVQLLKDNLFRGTKTTPFTGCYSPDGSLREWALFLRILLLLFTLFIALSVPYLIELMGLIGNITGTMLSFIWPALFHLRIKGDKMVDRDRRFDQMIIGLGSSICISGIYFSFMELLRAIRADDR</sequence>
<keyword evidence="7 10" id="KW-0472">Membrane</keyword>
<keyword evidence="4 10" id="KW-0812">Transmembrane</keyword>
<protein>
    <recommendedName>
        <fullName evidence="11">Amino acid transporter transmembrane domain-containing protein</fullName>
    </recommendedName>
</protein>
<evidence type="ECO:0000256" key="1">
    <source>
        <dbReference type="ARBA" id="ARBA00004439"/>
    </source>
</evidence>